<dbReference type="Proteomes" id="UP001202328">
    <property type="component" value="Unassembled WGS sequence"/>
</dbReference>
<gene>
    <name evidence="2" type="ORF">MKW98_007283</name>
</gene>
<dbReference type="EMBL" id="JAJJMB010003724">
    <property type="protein sequence ID" value="KAI3945934.1"/>
    <property type="molecule type" value="Genomic_DNA"/>
</dbReference>
<proteinExistence type="predicted"/>
<dbReference type="AlphaFoldDB" id="A0AAD4TAF7"/>
<accession>A0AAD4TAF7</accession>
<feature type="compositionally biased region" description="Polar residues" evidence="1">
    <location>
        <begin position="43"/>
        <end position="59"/>
    </location>
</feature>
<name>A0AAD4TAF7_9MAGN</name>
<sequence length="69" mass="7925">MSSREGEDMPPIYGTNKGRSSFRKTSREAILIEPKTDKRYDTTESISQPRPSSLSQKFHTNMLPHLLML</sequence>
<comment type="caution">
    <text evidence="2">The sequence shown here is derived from an EMBL/GenBank/DDBJ whole genome shotgun (WGS) entry which is preliminary data.</text>
</comment>
<evidence type="ECO:0000313" key="3">
    <source>
        <dbReference type="Proteomes" id="UP001202328"/>
    </source>
</evidence>
<reference evidence="2" key="1">
    <citation type="submission" date="2022-04" db="EMBL/GenBank/DDBJ databases">
        <title>A functionally conserved STORR gene fusion in Papaver species that diverged 16.8 million years ago.</title>
        <authorList>
            <person name="Catania T."/>
        </authorList>
    </citation>
    <scope>NUCLEOTIDE SEQUENCE</scope>
    <source>
        <strain evidence="2">S-188037</strain>
    </source>
</reference>
<feature type="region of interest" description="Disordered" evidence="1">
    <location>
        <begin position="1"/>
        <end position="60"/>
    </location>
</feature>
<evidence type="ECO:0000256" key="1">
    <source>
        <dbReference type="SAM" id="MobiDB-lite"/>
    </source>
</evidence>
<keyword evidence="3" id="KW-1185">Reference proteome</keyword>
<evidence type="ECO:0000313" key="2">
    <source>
        <dbReference type="EMBL" id="KAI3945934.1"/>
    </source>
</evidence>
<protein>
    <submittedName>
        <fullName evidence="2">Uncharacterized protein</fullName>
    </submittedName>
</protein>
<organism evidence="2 3">
    <name type="scientific">Papaver atlanticum</name>
    <dbReference type="NCBI Taxonomy" id="357466"/>
    <lineage>
        <taxon>Eukaryota</taxon>
        <taxon>Viridiplantae</taxon>
        <taxon>Streptophyta</taxon>
        <taxon>Embryophyta</taxon>
        <taxon>Tracheophyta</taxon>
        <taxon>Spermatophyta</taxon>
        <taxon>Magnoliopsida</taxon>
        <taxon>Ranunculales</taxon>
        <taxon>Papaveraceae</taxon>
        <taxon>Papaveroideae</taxon>
        <taxon>Papaver</taxon>
    </lineage>
</organism>